<accession>A0ABQ1VK79</accession>
<protein>
    <submittedName>
        <fullName evidence="2">Uncharacterized protein</fullName>
    </submittedName>
</protein>
<gene>
    <name evidence="2" type="ORF">GCM10011402_29420</name>
</gene>
<dbReference type="EMBL" id="BMIV01000011">
    <property type="protein sequence ID" value="GGF74842.1"/>
    <property type="molecule type" value="Genomic_DNA"/>
</dbReference>
<name>A0ABQ1VK79_9RHOB</name>
<keyword evidence="1" id="KW-0732">Signal</keyword>
<organism evidence="2 3">
    <name type="scientific">Paracoccus acridae</name>
    <dbReference type="NCBI Taxonomy" id="1795310"/>
    <lineage>
        <taxon>Bacteria</taxon>
        <taxon>Pseudomonadati</taxon>
        <taxon>Pseudomonadota</taxon>
        <taxon>Alphaproteobacteria</taxon>
        <taxon>Rhodobacterales</taxon>
        <taxon>Paracoccaceae</taxon>
        <taxon>Paracoccus</taxon>
    </lineage>
</organism>
<feature type="signal peptide" evidence="1">
    <location>
        <begin position="1"/>
        <end position="24"/>
    </location>
</feature>
<evidence type="ECO:0000313" key="3">
    <source>
        <dbReference type="Proteomes" id="UP000640509"/>
    </source>
</evidence>
<evidence type="ECO:0000313" key="2">
    <source>
        <dbReference type="EMBL" id="GGF74842.1"/>
    </source>
</evidence>
<dbReference type="Proteomes" id="UP000640509">
    <property type="component" value="Unassembled WGS sequence"/>
</dbReference>
<dbReference type="RefSeq" id="WP_188715957.1">
    <property type="nucleotide sequence ID" value="NZ_BMIV01000011.1"/>
</dbReference>
<feature type="chain" id="PRO_5047359594" evidence="1">
    <location>
        <begin position="25"/>
        <end position="344"/>
    </location>
</feature>
<proteinExistence type="predicted"/>
<keyword evidence="3" id="KW-1185">Reference proteome</keyword>
<reference evidence="3" key="1">
    <citation type="journal article" date="2019" name="Int. J. Syst. Evol. Microbiol.">
        <title>The Global Catalogue of Microorganisms (GCM) 10K type strain sequencing project: providing services to taxonomists for standard genome sequencing and annotation.</title>
        <authorList>
            <consortium name="The Broad Institute Genomics Platform"/>
            <consortium name="The Broad Institute Genome Sequencing Center for Infectious Disease"/>
            <person name="Wu L."/>
            <person name="Ma J."/>
        </authorList>
    </citation>
    <scope>NUCLEOTIDE SEQUENCE [LARGE SCALE GENOMIC DNA]</scope>
    <source>
        <strain evidence="3">CGMCC 1.15419</strain>
    </source>
</reference>
<comment type="caution">
    <text evidence="2">The sequence shown here is derived from an EMBL/GenBank/DDBJ whole genome shotgun (WGS) entry which is preliminary data.</text>
</comment>
<evidence type="ECO:0000256" key="1">
    <source>
        <dbReference type="SAM" id="SignalP"/>
    </source>
</evidence>
<sequence>MDTLKFFAPLVFACIIATAPAVQAKNIWDALGLAGSGSLTAWALSEPALPLEALAARNSIVRDMGFIGTRWTPSYTWYRVSPVFTYDGNLNGGFPGSTLVVSGLKFEIGEEYERKSGMLIGAAASVGSNIPVGDGLAWENSVSVLVGWSPEHNLSKSILTGESCLRQMQTIATYLHACLDMRYSDYELGETADVGFRIGASHAFAAAGGLHEVMGEISNIRDLKDRYDQQAVSVVLATAWREGYATHAGLQLGSAVEDQLVMRERVEFGVSRIVLDRPTAVRVSLQSNRGGRWLGKDREDIVASLSLTREVSDNLGTTVSVTKTESSANFFDERSVGFSTNFRF</sequence>